<protein>
    <recommendedName>
        <fullName evidence="4">LTXXQ motif family protein</fullName>
    </recommendedName>
</protein>
<organism evidence="2 3">
    <name type="scientific">Anseongella ginsenosidimutans</name>
    <dbReference type="NCBI Taxonomy" id="496056"/>
    <lineage>
        <taxon>Bacteria</taxon>
        <taxon>Pseudomonadati</taxon>
        <taxon>Bacteroidota</taxon>
        <taxon>Sphingobacteriia</taxon>
        <taxon>Sphingobacteriales</taxon>
        <taxon>Sphingobacteriaceae</taxon>
        <taxon>Anseongella</taxon>
    </lineage>
</organism>
<sequence length="148" mass="17712">MKYLKIFLFACLIFPAAAQAQRPGREEIESLRVAIFTKHMELTAAESKVFWPVYNNFREEMDKLHRNRRERMGRLRKEIDALSDSQVKTLVEEEVGYYEKEAVLTRKYNEQFKKILPIKKVAKLYTAEEAFKRELIDRLRESRHRSRG</sequence>
<dbReference type="AlphaFoldDB" id="A0A4R3L090"/>
<evidence type="ECO:0000313" key="2">
    <source>
        <dbReference type="EMBL" id="TCS90330.1"/>
    </source>
</evidence>
<evidence type="ECO:0008006" key="4">
    <source>
        <dbReference type="Google" id="ProtNLM"/>
    </source>
</evidence>
<proteinExistence type="predicted"/>
<feature type="signal peptide" evidence="1">
    <location>
        <begin position="1"/>
        <end position="20"/>
    </location>
</feature>
<name>A0A4R3L090_9SPHI</name>
<keyword evidence="3" id="KW-1185">Reference proteome</keyword>
<gene>
    <name evidence="2" type="ORF">EDD80_101530</name>
</gene>
<dbReference type="EMBL" id="SMAD01000001">
    <property type="protein sequence ID" value="TCS90330.1"/>
    <property type="molecule type" value="Genomic_DNA"/>
</dbReference>
<reference evidence="2 3" key="1">
    <citation type="submission" date="2019-03" db="EMBL/GenBank/DDBJ databases">
        <title>Genomic Encyclopedia of Type Strains, Phase IV (KMG-IV): sequencing the most valuable type-strain genomes for metagenomic binning, comparative biology and taxonomic classification.</title>
        <authorList>
            <person name="Goeker M."/>
        </authorList>
    </citation>
    <scope>NUCLEOTIDE SEQUENCE [LARGE SCALE GENOMIC DNA]</scope>
    <source>
        <strain evidence="2 3">DSM 21100</strain>
    </source>
</reference>
<evidence type="ECO:0000256" key="1">
    <source>
        <dbReference type="SAM" id="SignalP"/>
    </source>
</evidence>
<keyword evidence="1" id="KW-0732">Signal</keyword>
<comment type="caution">
    <text evidence="2">The sequence shown here is derived from an EMBL/GenBank/DDBJ whole genome shotgun (WGS) entry which is preliminary data.</text>
</comment>
<accession>A0A4R3L090</accession>
<dbReference type="RefSeq" id="WP_132127766.1">
    <property type="nucleotide sequence ID" value="NZ_CP042432.1"/>
</dbReference>
<feature type="chain" id="PRO_5020223489" description="LTXXQ motif family protein" evidence="1">
    <location>
        <begin position="21"/>
        <end position="148"/>
    </location>
</feature>
<dbReference type="Proteomes" id="UP000295807">
    <property type="component" value="Unassembled WGS sequence"/>
</dbReference>
<dbReference type="OrthoDB" id="675330at2"/>
<evidence type="ECO:0000313" key="3">
    <source>
        <dbReference type="Proteomes" id="UP000295807"/>
    </source>
</evidence>